<dbReference type="Proteomes" id="UP000299102">
    <property type="component" value="Unassembled WGS sequence"/>
</dbReference>
<evidence type="ECO:0000313" key="1">
    <source>
        <dbReference type="EMBL" id="GBP37026.1"/>
    </source>
</evidence>
<dbReference type="AlphaFoldDB" id="A0A4C1VDX8"/>
<sequence length="87" mass="10324">MGWELKEYGTEYLRNREKSRERNLKWNWVGTESENREQDENKEGARKRIYDSWCVVETRKTEDSRSVDTLTSKKSHDLLISAAAVTK</sequence>
<keyword evidence="2" id="KW-1185">Reference proteome</keyword>
<reference evidence="1 2" key="1">
    <citation type="journal article" date="2019" name="Commun. Biol.">
        <title>The bagworm genome reveals a unique fibroin gene that provides high tensile strength.</title>
        <authorList>
            <person name="Kono N."/>
            <person name="Nakamura H."/>
            <person name="Ohtoshi R."/>
            <person name="Tomita M."/>
            <person name="Numata K."/>
            <person name="Arakawa K."/>
        </authorList>
    </citation>
    <scope>NUCLEOTIDE SEQUENCE [LARGE SCALE GENOMIC DNA]</scope>
</reference>
<dbReference type="EMBL" id="BGZK01000327">
    <property type="protein sequence ID" value="GBP37026.1"/>
    <property type="molecule type" value="Genomic_DNA"/>
</dbReference>
<organism evidence="1 2">
    <name type="scientific">Eumeta variegata</name>
    <name type="common">Bagworm moth</name>
    <name type="synonym">Eumeta japonica</name>
    <dbReference type="NCBI Taxonomy" id="151549"/>
    <lineage>
        <taxon>Eukaryota</taxon>
        <taxon>Metazoa</taxon>
        <taxon>Ecdysozoa</taxon>
        <taxon>Arthropoda</taxon>
        <taxon>Hexapoda</taxon>
        <taxon>Insecta</taxon>
        <taxon>Pterygota</taxon>
        <taxon>Neoptera</taxon>
        <taxon>Endopterygota</taxon>
        <taxon>Lepidoptera</taxon>
        <taxon>Glossata</taxon>
        <taxon>Ditrysia</taxon>
        <taxon>Tineoidea</taxon>
        <taxon>Psychidae</taxon>
        <taxon>Oiketicinae</taxon>
        <taxon>Eumeta</taxon>
    </lineage>
</organism>
<gene>
    <name evidence="1" type="ORF">EVAR_31024_1</name>
</gene>
<name>A0A4C1VDX8_EUMVA</name>
<protein>
    <submittedName>
        <fullName evidence="1">Uncharacterized protein</fullName>
    </submittedName>
</protein>
<comment type="caution">
    <text evidence="1">The sequence shown here is derived from an EMBL/GenBank/DDBJ whole genome shotgun (WGS) entry which is preliminary data.</text>
</comment>
<accession>A0A4C1VDX8</accession>
<proteinExistence type="predicted"/>
<evidence type="ECO:0000313" key="2">
    <source>
        <dbReference type="Proteomes" id="UP000299102"/>
    </source>
</evidence>